<feature type="region of interest" description="Disordered" evidence="1">
    <location>
        <begin position="1"/>
        <end position="124"/>
    </location>
</feature>
<dbReference type="VEuPathDB" id="CryptoDB:Cvel_11469"/>
<protein>
    <submittedName>
        <fullName evidence="2">Uncharacterized protein</fullName>
    </submittedName>
</protein>
<evidence type="ECO:0000313" key="2">
    <source>
        <dbReference type="EMBL" id="CEM52732.1"/>
    </source>
</evidence>
<feature type="region of interest" description="Disordered" evidence="1">
    <location>
        <begin position="556"/>
        <end position="604"/>
    </location>
</feature>
<feature type="compositionally biased region" description="Pro residues" evidence="1">
    <location>
        <begin position="52"/>
        <end position="62"/>
    </location>
</feature>
<feature type="region of interest" description="Disordered" evidence="1">
    <location>
        <begin position="241"/>
        <end position="262"/>
    </location>
</feature>
<accession>A0A0G4I6T6</accession>
<feature type="compositionally biased region" description="Polar residues" evidence="1">
    <location>
        <begin position="30"/>
        <end position="50"/>
    </location>
</feature>
<dbReference type="AlphaFoldDB" id="A0A0G4I6T6"/>
<name>A0A0G4I6T6_9ALVE</name>
<feature type="compositionally biased region" description="Polar residues" evidence="1">
    <location>
        <begin position="71"/>
        <end position="81"/>
    </location>
</feature>
<feature type="region of interest" description="Disordered" evidence="1">
    <location>
        <begin position="636"/>
        <end position="672"/>
    </location>
</feature>
<dbReference type="PhylomeDB" id="A0A0G4I6T6"/>
<reference evidence="2" key="1">
    <citation type="submission" date="2014-11" db="EMBL/GenBank/DDBJ databases">
        <authorList>
            <person name="Otto D Thomas"/>
            <person name="Naeem Raeece"/>
        </authorList>
    </citation>
    <scope>NUCLEOTIDE SEQUENCE</scope>
</reference>
<gene>
    <name evidence="2" type="ORF">Cvel_11469.t2.CR1</name>
</gene>
<dbReference type="EMBL" id="CDMZ01005345">
    <property type="protein sequence ID" value="CEM52732.1"/>
    <property type="molecule type" value="Genomic_DNA"/>
</dbReference>
<feature type="region of interest" description="Disordered" evidence="1">
    <location>
        <begin position="169"/>
        <end position="198"/>
    </location>
</feature>
<organism evidence="2">
    <name type="scientific">Chromera velia CCMP2878</name>
    <dbReference type="NCBI Taxonomy" id="1169474"/>
    <lineage>
        <taxon>Eukaryota</taxon>
        <taxon>Sar</taxon>
        <taxon>Alveolata</taxon>
        <taxon>Colpodellida</taxon>
        <taxon>Chromeraceae</taxon>
        <taxon>Chromera</taxon>
    </lineage>
</organism>
<evidence type="ECO:0000256" key="1">
    <source>
        <dbReference type="SAM" id="MobiDB-lite"/>
    </source>
</evidence>
<feature type="compositionally biased region" description="Acidic residues" evidence="1">
    <location>
        <begin position="112"/>
        <end position="122"/>
    </location>
</feature>
<sequence>MFGQALGVPSTARPPLPHPPDERVSFLPVQRQSLNLNLNPVPQPAGQSRDPNAPPQAQPPTHIPVMPRGDSGTQRRNSASNKMRPFGCHNNHAGYEAEPQAKPQAIGRGDGDGEGDGEEEIPASDIELANGQTLPTRWKNGRLQLMIPREMRTLSEIPLANGICIRVRRKPAAPPPPPHTPSGQAAPTHPGSSAAHRNSTVMVSHKTPVAMNRAQALPSGDARSDIITVLKIEPATLNDLIFSPNNSHSGGAGEGEGEGEGDRGRTLLKMEAIAESELLQMSHRLGSAWRTLNSPVLSLLAPDLRLLGGTSSSPSHAQPSPSGSSAASFSHWINACADELGQFLVTQDYLVTHGRLSCRQDAISHAYTATLGPVLVMSSLAASGLSQPRSALTCETFHRLLYVSKYVLSLSRDKRALMKRRMESLKRRNLVDRLTEEMDAVMECAKELANWIRKPENDALFEGLDLAVGVRVSDNFDEVSVWRGGIEGDGTDLMMSQSQTSKLEMDTGDAGWRVVWTCSKFTSQFPGGGFFSDPSLVRETEEEMDKDGVSSLLQSASEDGDLQVPPEALFSSGGSEERDGGRGASEVQGGERTPKRLRAFPVQPALPLPDPLYGSLWTSRRRNVLTALQDTEIPPGFLPGLPLPKGRRHLHGLQNGRREGPLGGEGGDGHAV</sequence>
<proteinExistence type="predicted"/>